<evidence type="ECO:0000256" key="1">
    <source>
        <dbReference type="ARBA" id="ARBA00004123"/>
    </source>
</evidence>
<keyword evidence="3" id="KW-0805">Transcription regulation</keyword>
<evidence type="ECO:0000313" key="8">
    <source>
        <dbReference type="EMBL" id="CAD1833204.1"/>
    </source>
</evidence>
<dbReference type="InterPro" id="IPR036638">
    <property type="entry name" value="HLH_DNA-bd_sf"/>
</dbReference>
<dbReference type="GO" id="GO:0006355">
    <property type="term" value="P:regulation of DNA-templated transcription"/>
    <property type="evidence" value="ECO:0007669"/>
    <property type="project" value="InterPro"/>
</dbReference>
<evidence type="ECO:0000256" key="3">
    <source>
        <dbReference type="ARBA" id="ARBA00023015"/>
    </source>
</evidence>
<proteinExistence type="inferred from homology"/>
<sequence length="260" mass="28032">MGAAAYAAPIRAPCPNKLLGHGRAYDPARIRAIYWLRLRRGGFDLRRLNLKGKIGFRVLRIGAIVRVLWDLEEGSGRFRWRSRTRRANRRRRRRGRGSGSGGGRCGGGGDAADAVQVAVADRAEDVLLEASRSLRRVHGGGSDEPPRSRPRPLRLKATRRRPHAAAPPRPRSVGGGAAPEKRSPAIRRKARVLSRLVPGCKKLPFPALLDEASDYIAALEMQVRAMSALADILSAVGGGGATSSAAEPPPPPPPPPPHRV</sequence>
<dbReference type="SUPFAM" id="SSF47459">
    <property type="entry name" value="HLH, helix-loop-helix DNA-binding domain"/>
    <property type="match status" value="1"/>
</dbReference>
<dbReference type="EMBL" id="LR862151">
    <property type="protein sequence ID" value="CAD1833204.1"/>
    <property type="molecule type" value="Genomic_DNA"/>
</dbReference>
<dbReference type="PANTHER" id="PTHR33124:SF12">
    <property type="entry name" value="TRANSCRIPTION FACTOR BHLH148"/>
    <property type="match status" value="1"/>
</dbReference>
<accession>A0A6V7PQQ3</accession>
<feature type="domain" description="BHLH" evidence="7">
    <location>
        <begin position="170"/>
        <end position="219"/>
    </location>
</feature>
<evidence type="ECO:0000256" key="2">
    <source>
        <dbReference type="ARBA" id="ARBA00005510"/>
    </source>
</evidence>
<feature type="compositionally biased region" description="Pro residues" evidence="6">
    <location>
        <begin position="247"/>
        <end position="260"/>
    </location>
</feature>
<reference evidence="8" key="1">
    <citation type="submission" date="2020-07" db="EMBL/GenBank/DDBJ databases">
        <authorList>
            <person name="Lin J."/>
        </authorList>
    </citation>
    <scope>NUCLEOTIDE SEQUENCE</scope>
</reference>
<dbReference type="GO" id="GO:0046983">
    <property type="term" value="F:protein dimerization activity"/>
    <property type="evidence" value="ECO:0007669"/>
    <property type="project" value="InterPro"/>
</dbReference>
<dbReference type="CDD" id="cd11444">
    <property type="entry name" value="bHLH_AtIBH1_like"/>
    <property type="match status" value="1"/>
</dbReference>
<comment type="similarity">
    <text evidence="2">Belongs to the bHLH protein family.</text>
</comment>
<dbReference type="GO" id="GO:0005634">
    <property type="term" value="C:nucleus"/>
    <property type="evidence" value="ECO:0007669"/>
    <property type="project" value="UniProtKB-SubCell"/>
</dbReference>
<feature type="region of interest" description="Disordered" evidence="6">
    <location>
        <begin position="134"/>
        <end position="186"/>
    </location>
</feature>
<feature type="compositionally biased region" description="Basic residues" evidence="6">
    <location>
        <begin position="83"/>
        <end position="96"/>
    </location>
</feature>
<evidence type="ECO:0000256" key="4">
    <source>
        <dbReference type="ARBA" id="ARBA00023163"/>
    </source>
</evidence>
<evidence type="ECO:0000256" key="6">
    <source>
        <dbReference type="SAM" id="MobiDB-lite"/>
    </source>
</evidence>
<dbReference type="InterPro" id="IPR044549">
    <property type="entry name" value="bHLH_AtIBH1-like"/>
</dbReference>
<name>A0A6V7PQQ3_ANACO</name>
<comment type="subcellular location">
    <subcellularLocation>
        <location evidence="1">Nucleus</location>
    </subcellularLocation>
</comment>
<evidence type="ECO:0000259" key="7">
    <source>
        <dbReference type="PROSITE" id="PS50888"/>
    </source>
</evidence>
<dbReference type="GO" id="GO:0000976">
    <property type="term" value="F:transcription cis-regulatory region binding"/>
    <property type="evidence" value="ECO:0007669"/>
    <property type="project" value="UniProtKB-ARBA"/>
</dbReference>
<dbReference type="PROSITE" id="PS50888">
    <property type="entry name" value="BHLH"/>
    <property type="match status" value="1"/>
</dbReference>
<keyword evidence="4" id="KW-0804">Transcription</keyword>
<feature type="region of interest" description="Disordered" evidence="6">
    <location>
        <begin position="236"/>
        <end position="260"/>
    </location>
</feature>
<protein>
    <recommendedName>
        <fullName evidence="7">BHLH domain-containing protein</fullName>
    </recommendedName>
</protein>
<dbReference type="AlphaFoldDB" id="A0A6V7PQQ3"/>
<dbReference type="PANTHER" id="PTHR33124">
    <property type="entry name" value="TRANSCRIPTION FACTOR IBH1-LIKE 1"/>
    <property type="match status" value="1"/>
</dbReference>
<organism evidence="8">
    <name type="scientific">Ananas comosus var. bracteatus</name>
    <name type="common">red pineapple</name>
    <dbReference type="NCBI Taxonomy" id="296719"/>
    <lineage>
        <taxon>Eukaryota</taxon>
        <taxon>Viridiplantae</taxon>
        <taxon>Streptophyta</taxon>
        <taxon>Embryophyta</taxon>
        <taxon>Tracheophyta</taxon>
        <taxon>Spermatophyta</taxon>
        <taxon>Magnoliopsida</taxon>
        <taxon>Liliopsida</taxon>
        <taxon>Poales</taxon>
        <taxon>Bromeliaceae</taxon>
        <taxon>Bromelioideae</taxon>
        <taxon>Ananas</taxon>
    </lineage>
</organism>
<feature type="region of interest" description="Disordered" evidence="6">
    <location>
        <begin position="83"/>
        <end position="109"/>
    </location>
</feature>
<feature type="compositionally biased region" description="Gly residues" evidence="6">
    <location>
        <begin position="97"/>
        <end position="109"/>
    </location>
</feature>
<keyword evidence="5" id="KW-0539">Nucleus</keyword>
<dbReference type="InterPro" id="IPR011598">
    <property type="entry name" value="bHLH_dom"/>
</dbReference>
<gene>
    <name evidence="8" type="ORF">CB5_LOCUS16415</name>
</gene>
<dbReference type="InterPro" id="IPR044660">
    <property type="entry name" value="IBH1-like"/>
</dbReference>
<feature type="compositionally biased region" description="Basic residues" evidence="6">
    <location>
        <begin position="148"/>
        <end position="163"/>
    </location>
</feature>
<evidence type="ECO:0000256" key="5">
    <source>
        <dbReference type="ARBA" id="ARBA00023242"/>
    </source>
</evidence>